<dbReference type="Proteomes" id="UP000229730">
    <property type="component" value="Unassembled WGS sequence"/>
</dbReference>
<protein>
    <submittedName>
        <fullName evidence="2">Uncharacterized protein</fullName>
    </submittedName>
</protein>
<feature type="transmembrane region" description="Helical" evidence="1">
    <location>
        <begin position="31"/>
        <end position="51"/>
    </location>
</feature>
<dbReference type="AlphaFoldDB" id="A0A2G4YME6"/>
<organism evidence="2 3">
    <name type="scientific">Paremcibacter congregatus</name>
    <dbReference type="NCBI Taxonomy" id="2043170"/>
    <lineage>
        <taxon>Bacteria</taxon>
        <taxon>Pseudomonadati</taxon>
        <taxon>Pseudomonadota</taxon>
        <taxon>Alphaproteobacteria</taxon>
        <taxon>Emcibacterales</taxon>
        <taxon>Emcibacteraceae</taxon>
        <taxon>Paremcibacter</taxon>
    </lineage>
</organism>
<dbReference type="InParanoid" id="A0A2G4YME6"/>
<evidence type="ECO:0000313" key="3">
    <source>
        <dbReference type="Proteomes" id="UP000229730"/>
    </source>
</evidence>
<feature type="transmembrane region" description="Helical" evidence="1">
    <location>
        <begin position="107"/>
        <end position="128"/>
    </location>
</feature>
<evidence type="ECO:0000256" key="1">
    <source>
        <dbReference type="SAM" id="Phobius"/>
    </source>
</evidence>
<accession>A0A2G4YME6</accession>
<keyword evidence="3" id="KW-1185">Reference proteome</keyword>
<name>A0A2G4YME6_9PROT</name>
<reference evidence="2 3" key="1">
    <citation type="submission" date="2017-10" db="EMBL/GenBank/DDBJ databases">
        <title>Frigbacter circumglobatus gen. nov. sp. nov., isolated from sediment cultured in situ.</title>
        <authorList>
            <person name="Zhao Z."/>
        </authorList>
    </citation>
    <scope>NUCLEOTIDE SEQUENCE [LARGE SCALE GENOMIC DNA]</scope>
    <source>
        <strain evidence="2 3">ZYL</strain>
    </source>
</reference>
<keyword evidence="1" id="KW-0472">Membrane</keyword>
<dbReference type="OrthoDB" id="8106196at2"/>
<gene>
    <name evidence="2" type="ORF">CRD36_18150</name>
</gene>
<keyword evidence="1" id="KW-1133">Transmembrane helix</keyword>
<keyword evidence="1" id="KW-0812">Transmembrane</keyword>
<proteinExistence type="predicted"/>
<evidence type="ECO:0000313" key="2">
    <source>
        <dbReference type="EMBL" id="PHZ83478.1"/>
    </source>
</evidence>
<sequence length="209" mass="23674">MTLVNQAGKYIFAGAGLSAGRSLWYNFKKNWQVYLIIFAIVGSVCFPYLGARNMIKGHKKRGFFKTIFVTIIGNSLLIITGGVFFVIEYAMIIGVLDLKVASDLTTVLTNVAYAVVVLCSIGFLVGFFQRSKRLLAFRIESENEDFMEQHKFKETGTDDITHYDFNDTPLRLLEMQKDRISFMVVGERGKRAFINMDNDGKFLEYIPAA</sequence>
<comment type="caution">
    <text evidence="2">The sequence shown here is derived from an EMBL/GenBank/DDBJ whole genome shotgun (WGS) entry which is preliminary data.</text>
</comment>
<feature type="transmembrane region" description="Helical" evidence="1">
    <location>
        <begin position="63"/>
        <end position="87"/>
    </location>
</feature>
<dbReference type="RefSeq" id="WP_099475371.1">
    <property type="nucleotide sequence ID" value="NZ_CP041025.1"/>
</dbReference>
<dbReference type="EMBL" id="PDEM01000033">
    <property type="protein sequence ID" value="PHZ83478.1"/>
    <property type="molecule type" value="Genomic_DNA"/>
</dbReference>